<evidence type="ECO:0000313" key="9">
    <source>
        <dbReference type="EMBL" id="MXR20019.1"/>
    </source>
</evidence>
<evidence type="ECO:0000313" key="10">
    <source>
        <dbReference type="Proteomes" id="UP000471521"/>
    </source>
</evidence>
<proteinExistence type="inferred from homology"/>
<feature type="domain" description="PhoU" evidence="8">
    <location>
        <begin position="19"/>
        <end position="104"/>
    </location>
</feature>
<comment type="caution">
    <text evidence="9">The sequence shown here is derived from an EMBL/GenBank/DDBJ whole genome shotgun (WGS) entry which is preliminary data.</text>
</comment>
<keyword evidence="6 7" id="KW-0592">Phosphate transport</keyword>
<accession>A0A6B0SQZ9</accession>
<gene>
    <name evidence="9" type="primary">phoU</name>
    <name evidence="9" type="ORF">GRX66_05170</name>
</gene>
<dbReference type="GO" id="GO:0030643">
    <property type="term" value="P:intracellular phosphate ion homeostasis"/>
    <property type="evidence" value="ECO:0007669"/>
    <property type="project" value="InterPro"/>
</dbReference>
<evidence type="ECO:0000256" key="7">
    <source>
        <dbReference type="PIRNR" id="PIRNR003107"/>
    </source>
</evidence>
<dbReference type="EMBL" id="WUUU01000024">
    <property type="protein sequence ID" value="MXR20019.1"/>
    <property type="molecule type" value="Genomic_DNA"/>
</dbReference>
<comment type="subunit">
    <text evidence="3 7">Homodimer.</text>
</comment>
<evidence type="ECO:0000256" key="6">
    <source>
        <dbReference type="ARBA" id="ARBA00022592"/>
    </source>
</evidence>
<dbReference type="AlphaFoldDB" id="A0A6B0SQZ9"/>
<dbReference type="InterPro" id="IPR038078">
    <property type="entry name" value="PhoU-like_sf"/>
</dbReference>
<evidence type="ECO:0000256" key="2">
    <source>
        <dbReference type="ARBA" id="ARBA00008107"/>
    </source>
</evidence>
<feature type="domain" description="PhoU" evidence="8">
    <location>
        <begin position="121"/>
        <end position="211"/>
    </location>
</feature>
<dbReference type="InterPro" id="IPR026022">
    <property type="entry name" value="PhoU_dom"/>
</dbReference>
<evidence type="ECO:0000256" key="3">
    <source>
        <dbReference type="ARBA" id="ARBA00011738"/>
    </source>
</evidence>
<dbReference type="PANTHER" id="PTHR42930">
    <property type="entry name" value="PHOSPHATE-SPECIFIC TRANSPORT SYSTEM ACCESSORY PROTEIN PHOU"/>
    <property type="match status" value="1"/>
</dbReference>
<name>A0A6B0SQZ9_9EURY</name>
<dbReference type="Pfam" id="PF01895">
    <property type="entry name" value="PhoU"/>
    <property type="match status" value="2"/>
</dbReference>
<comment type="function">
    <text evidence="7">Plays a role in the regulation of phosphate uptake.</text>
</comment>
<comment type="subcellular location">
    <subcellularLocation>
        <location evidence="1 7">Cytoplasm</location>
    </subcellularLocation>
</comment>
<evidence type="ECO:0000259" key="8">
    <source>
        <dbReference type="Pfam" id="PF01895"/>
    </source>
</evidence>
<protein>
    <recommendedName>
        <fullName evidence="7">Phosphate-specific transport system accessory protein PhoU</fullName>
    </recommendedName>
</protein>
<dbReference type="SUPFAM" id="SSF109755">
    <property type="entry name" value="PhoU-like"/>
    <property type="match status" value="1"/>
</dbReference>
<keyword evidence="4 7" id="KW-0813">Transport</keyword>
<keyword evidence="5 7" id="KW-0963">Cytoplasm</keyword>
<reference evidence="9 10" key="1">
    <citation type="submission" date="2019-12" db="EMBL/GenBank/DDBJ databases">
        <title>Isolation and characterization of three novel carbon monoxide-oxidizing members of Halobacteria from salione crusts and soils.</title>
        <authorList>
            <person name="Myers M.R."/>
            <person name="King G.M."/>
        </authorList>
    </citation>
    <scope>NUCLEOTIDE SEQUENCE [LARGE SCALE GENOMIC DNA]</scope>
    <source>
        <strain evidence="9 10">PCN9</strain>
    </source>
</reference>
<evidence type="ECO:0000256" key="1">
    <source>
        <dbReference type="ARBA" id="ARBA00004496"/>
    </source>
</evidence>
<dbReference type="Gene3D" id="1.20.58.220">
    <property type="entry name" value="Phosphate transport system protein phou homolog 2, domain 2"/>
    <property type="match status" value="1"/>
</dbReference>
<sequence>MTRETYQDSLSALCSDVCAMGDLVLDRLEHSLTALDSGDDALAREVIDGDDDVNERYLELEGDCIDLLALQQPVAGDLRFVAASFKVITDLERIGDLATNFGRYALAARNDHLTGVDVDGIGDEVHALVADAMDAYARQDTEACYDIAARDDHVDALCQTASDRVLRDLIERAAGERAWGVEALLDDVCRLLLTIRDLERVADHAVNVAARTLYAADSNPELVY</sequence>
<dbReference type="GO" id="GO:0005737">
    <property type="term" value="C:cytoplasm"/>
    <property type="evidence" value="ECO:0007669"/>
    <property type="project" value="UniProtKB-SubCell"/>
</dbReference>
<dbReference type="RefSeq" id="WP_325063968.1">
    <property type="nucleotide sequence ID" value="NZ_WUUU01000024.1"/>
</dbReference>
<dbReference type="FunFam" id="1.20.58.220:FF:000004">
    <property type="entry name" value="Phosphate-specific transport system accessory protein PhoU"/>
    <property type="match status" value="1"/>
</dbReference>
<dbReference type="InterPro" id="IPR028366">
    <property type="entry name" value="PhoU"/>
</dbReference>
<dbReference type="NCBIfam" id="TIGR02135">
    <property type="entry name" value="phoU_full"/>
    <property type="match status" value="1"/>
</dbReference>
<dbReference type="PIRSF" id="PIRSF003107">
    <property type="entry name" value="PhoU"/>
    <property type="match status" value="1"/>
</dbReference>
<evidence type="ECO:0000256" key="5">
    <source>
        <dbReference type="ARBA" id="ARBA00022490"/>
    </source>
</evidence>
<dbReference type="GO" id="GO:0006817">
    <property type="term" value="P:phosphate ion transport"/>
    <property type="evidence" value="ECO:0007669"/>
    <property type="project" value="UniProtKB-KW"/>
</dbReference>
<evidence type="ECO:0000256" key="4">
    <source>
        <dbReference type="ARBA" id="ARBA00022448"/>
    </source>
</evidence>
<comment type="similarity">
    <text evidence="2 7">Belongs to the PhoU family.</text>
</comment>
<dbReference type="GO" id="GO:0045936">
    <property type="term" value="P:negative regulation of phosphate metabolic process"/>
    <property type="evidence" value="ECO:0007669"/>
    <property type="project" value="InterPro"/>
</dbReference>
<organism evidence="9 10">
    <name type="scientific">Halobacterium bonnevillei</name>
    <dbReference type="NCBI Taxonomy" id="2692200"/>
    <lineage>
        <taxon>Archaea</taxon>
        <taxon>Methanobacteriati</taxon>
        <taxon>Methanobacteriota</taxon>
        <taxon>Stenosarchaea group</taxon>
        <taxon>Halobacteria</taxon>
        <taxon>Halobacteriales</taxon>
        <taxon>Halobacteriaceae</taxon>
        <taxon>Halobacterium</taxon>
    </lineage>
</organism>
<dbReference type="PANTHER" id="PTHR42930:SF3">
    <property type="entry name" value="PHOSPHATE-SPECIFIC TRANSPORT SYSTEM ACCESSORY PROTEIN PHOU"/>
    <property type="match status" value="1"/>
</dbReference>
<keyword evidence="10" id="KW-1185">Reference proteome</keyword>
<dbReference type="Proteomes" id="UP000471521">
    <property type="component" value="Unassembled WGS sequence"/>
</dbReference>